<name>A0A3L7DYY3_9GAMM</name>
<dbReference type="Pfam" id="PF01497">
    <property type="entry name" value="Peripla_BP_2"/>
    <property type="match status" value="1"/>
</dbReference>
<feature type="domain" description="Fe/B12 periplasmic-binding" evidence="4">
    <location>
        <begin position="41"/>
        <end position="294"/>
    </location>
</feature>
<dbReference type="RefSeq" id="WP_117953113.1">
    <property type="nucleotide sequence ID" value="NZ_QRAN01000004.1"/>
</dbReference>
<feature type="chain" id="PRO_5017990296" evidence="3">
    <location>
        <begin position="22"/>
        <end position="306"/>
    </location>
</feature>
<feature type="signal peptide" evidence="3">
    <location>
        <begin position="1"/>
        <end position="21"/>
    </location>
</feature>
<evidence type="ECO:0000256" key="1">
    <source>
        <dbReference type="ARBA" id="ARBA00022729"/>
    </source>
</evidence>
<evidence type="ECO:0000256" key="3">
    <source>
        <dbReference type="SAM" id="SignalP"/>
    </source>
</evidence>
<accession>A0A3L7DYY3</accession>
<dbReference type="AlphaFoldDB" id="A0A3L7DYY3"/>
<evidence type="ECO:0000313" key="5">
    <source>
        <dbReference type="EMBL" id="RLQ22807.1"/>
    </source>
</evidence>
<dbReference type="EMBL" id="QRAN01000004">
    <property type="protein sequence ID" value="RLQ22807.1"/>
    <property type="molecule type" value="Genomic_DNA"/>
</dbReference>
<keyword evidence="1 3" id="KW-0732">Signal</keyword>
<dbReference type="Proteomes" id="UP000265509">
    <property type="component" value="Unassembled WGS sequence"/>
</dbReference>
<dbReference type="PANTHER" id="PTHR30535:SF34">
    <property type="entry name" value="MOLYBDATE-BINDING PROTEIN MOLA"/>
    <property type="match status" value="1"/>
</dbReference>
<dbReference type="PANTHER" id="PTHR30535">
    <property type="entry name" value="VITAMIN B12-BINDING PROTEIN"/>
    <property type="match status" value="1"/>
</dbReference>
<evidence type="ECO:0000259" key="4">
    <source>
        <dbReference type="PROSITE" id="PS50983"/>
    </source>
</evidence>
<dbReference type="GO" id="GO:0071281">
    <property type="term" value="P:cellular response to iron ion"/>
    <property type="evidence" value="ECO:0007669"/>
    <property type="project" value="TreeGrafter"/>
</dbReference>
<sequence length="306" mass="33096">MMWRRLAATGALLAAVTAGQAATTVVDASGREVSLERPAQRIVALAPHIVENLFSAGAGNKLVGVVSYSDYPPQALAIPQVGSAYAWSLESVVALDPDLVVLWGSGNGLAALPQLERLGLTVYVSEPRQLADIANSIRDFGILAGTETSAQKSAEKLEREIRQLRSRYSHQASLQVFYQIWNQPLQTINGEHMISHVIALCGGRNIFTDEAQLAPRVSLETVLQADPDAIVASGMDESRPEWLDDWLPYRSLQAVNRGALLHIHPDIIQRPTARIAAGAAELCRKLDAVRTQSALDRETTGSVSPH</sequence>
<evidence type="ECO:0000256" key="2">
    <source>
        <dbReference type="SAM" id="Coils"/>
    </source>
</evidence>
<organism evidence="5 6">
    <name type="scientific">Seongchinamella sediminis</name>
    <dbReference type="NCBI Taxonomy" id="2283635"/>
    <lineage>
        <taxon>Bacteria</taxon>
        <taxon>Pseudomonadati</taxon>
        <taxon>Pseudomonadota</taxon>
        <taxon>Gammaproteobacteria</taxon>
        <taxon>Cellvibrionales</taxon>
        <taxon>Halieaceae</taxon>
        <taxon>Seongchinamella</taxon>
    </lineage>
</organism>
<dbReference type="PROSITE" id="PS50983">
    <property type="entry name" value="FE_B12_PBP"/>
    <property type="match status" value="1"/>
</dbReference>
<keyword evidence="2" id="KW-0175">Coiled coil</keyword>
<comment type="caution">
    <text evidence="5">The sequence shown here is derived from an EMBL/GenBank/DDBJ whole genome shotgun (WGS) entry which is preliminary data.</text>
</comment>
<keyword evidence="6" id="KW-1185">Reference proteome</keyword>
<proteinExistence type="predicted"/>
<dbReference type="InterPro" id="IPR002491">
    <property type="entry name" value="ABC_transptr_periplasmic_BD"/>
</dbReference>
<gene>
    <name evidence="5" type="ORF">DWB85_05005</name>
</gene>
<evidence type="ECO:0000313" key="6">
    <source>
        <dbReference type="Proteomes" id="UP000265509"/>
    </source>
</evidence>
<dbReference type="NCBIfam" id="NF038402">
    <property type="entry name" value="TroA_like"/>
    <property type="match status" value="1"/>
</dbReference>
<reference evidence="5 6" key="1">
    <citation type="submission" date="2018-07" db="EMBL/GenBank/DDBJ databases">
        <title>Halioglobus sp. genome submission.</title>
        <authorList>
            <person name="Ye M.-Q."/>
            <person name="Du Z.-J."/>
        </authorList>
    </citation>
    <scope>NUCLEOTIDE SEQUENCE [LARGE SCALE GENOMIC DNA]</scope>
    <source>
        <strain evidence="5 6">U0301</strain>
    </source>
</reference>
<dbReference type="OrthoDB" id="6495095at2"/>
<dbReference type="InterPro" id="IPR050902">
    <property type="entry name" value="ABC_Transporter_SBP"/>
</dbReference>
<dbReference type="Gene3D" id="3.40.50.1980">
    <property type="entry name" value="Nitrogenase molybdenum iron protein domain"/>
    <property type="match status" value="2"/>
</dbReference>
<dbReference type="SUPFAM" id="SSF53807">
    <property type="entry name" value="Helical backbone' metal receptor"/>
    <property type="match status" value="1"/>
</dbReference>
<feature type="coiled-coil region" evidence="2">
    <location>
        <begin position="147"/>
        <end position="174"/>
    </location>
</feature>
<dbReference type="CDD" id="cd01144">
    <property type="entry name" value="BtuF"/>
    <property type="match status" value="1"/>
</dbReference>
<protein>
    <submittedName>
        <fullName evidence="5">Cobalamin-binding protein</fullName>
    </submittedName>
</protein>
<dbReference type="InterPro" id="IPR054828">
    <property type="entry name" value="Vit_B12_bind_prot"/>
</dbReference>